<evidence type="ECO:0000256" key="1">
    <source>
        <dbReference type="ARBA" id="ARBA00005896"/>
    </source>
</evidence>
<evidence type="ECO:0000256" key="2">
    <source>
        <dbReference type="ARBA" id="ARBA00022723"/>
    </source>
</evidence>
<keyword evidence="5" id="KW-0408">Iron</keyword>
<dbReference type="GO" id="GO:0016706">
    <property type="term" value="F:2-oxoglutarate-dependent dioxygenase activity"/>
    <property type="evidence" value="ECO:0007669"/>
    <property type="project" value="UniProtKB-ARBA"/>
</dbReference>
<evidence type="ECO:0000256" key="4">
    <source>
        <dbReference type="ARBA" id="ARBA00023002"/>
    </source>
</evidence>
<dbReference type="KEGG" id="htq:FRZ44_43050"/>
<dbReference type="Pfam" id="PF02668">
    <property type="entry name" value="TauD"/>
    <property type="match status" value="1"/>
</dbReference>
<dbReference type="RefSeq" id="WP_151179097.1">
    <property type="nucleotide sequence ID" value="NZ_CP042906.1"/>
</dbReference>
<comment type="similarity">
    <text evidence="1">Belongs to the TfdA dioxygenase family.</text>
</comment>
<evidence type="ECO:0000256" key="3">
    <source>
        <dbReference type="ARBA" id="ARBA00022964"/>
    </source>
</evidence>
<dbReference type="GO" id="GO:0046872">
    <property type="term" value="F:metal ion binding"/>
    <property type="evidence" value="ECO:0007669"/>
    <property type="project" value="UniProtKB-KW"/>
</dbReference>
<keyword evidence="4" id="KW-0560">Oxidoreductase</keyword>
<sequence length="289" mass="32477">MRATPLHPRFGLEIHDIDLRHVTAETGYPAIRDAFETHSLLLFRNQQLDDEAHLAFGALFGPIEDRSQGKYGDKPRMDNVTNLLPDGRVAPKDDSVTLNNIANQLWHTDSTFLPVPALANILAARVLSSSGGETEFASTRAAWKDLPEDLKARTRHAVLHHRLAYSRAKVSQKMAQEEHYTRWADQSWKAVWHNPVNGEDALFIASHAFAVEGLPEAEGQALIDELIAFATRPGAVYTHAWRPGDVLIWDERAMLHRGRPWPYEEERTLASICVSARDVDGLNRMRPGT</sequence>
<keyword evidence="2" id="KW-0479">Metal-binding</keyword>
<dbReference type="InterPro" id="IPR003819">
    <property type="entry name" value="TauD/TfdA-like"/>
</dbReference>
<dbReference type="EMBL" id="CP042906">
    <property type="protein sequence ID" value="QEX18993.1"/>
    <property type="molecule type" value="Genomic_DNA"/>
</dbReference>
<dbReference type="Proteomes" id="UP000326202">
    <property type="component" value="Chromosome"/>
</dbReference>
<dbReference type="InterPro" id="IPR051178">
    <property type="entry name" value="TfdA_dioxygenase"/>
</dbReference>
<dbReference type="AlphaFoldDB" id="A0A5J6MNU0"/>
<proteinExistence type="inferred from homology"/>
<evidence type="ECO:0000256" key="5">
    <source>
        <dbReference type="ARBA" id="ARBA00023004"/>
    </source>
</evidence>
<dbReference type="PANTHER" id="PTHR43779">
    <property type="entry name" value="DIOXYGENASE RV0097-RELATED"/>
    <property type="match status" value="1"/>
</dbReference>
<dbReference type="InterPro" id="IPR042098">
    <property type="entry name" value="TauD-like_sf"/>
</dbReference>
<accession>A0A5J6MNU0</accession>
<name>A0A5J6MNU0_9PROT</name>
<gene>
    <name evidence="7" type="primary">tfdA</name>
    <name evidence="7" type="ORF">FRZ44_43050</name>
</gene>
<keyword evidence="3 7" id="KW-0223">Dioxygenase</keyword>
<evidence type="ECO:0000259" key="6">
    <source>
        <dbReference type="Pfam" id="PF02668"/>
    </source>
</evidence>
<dbReference type="OrthoDB" id="7346227at2"/>
<feature type="domain" description="TauD/TfdA-like" evidence="6">
    <location>
        <begin position="4"/>
        <end position="270"/>
    </location>
</feature>
<evidence type="ECO:0000313" key="7">
    <source>
        <dbReference type="EMBL" id="QEX18993.1"/>
    </source>
</evidence>
<reference evidence="7 8" key="1">
    <citation type="submission" date="2019-08" db="EMBL/GenBank/DDBJ databases">
        <title>Hyperibacter terrae gen. nov., sp. nov. and Hyperibacter viscosus sp. nov., two new members in the family Rhodospirillaceae isolated from the rhizosphere of Hypericum perforatum.</title>
        <authorList>
            <person name="Noviana Z."/>
        </authorList>
    </citation>
    <scope>NUCLEOTIDE SEQUENCE [LARGE SCALE GENOMIC DNA]</scope>
    <source>
        <strain evidence="7 8">R5913</strain>
    </source>
</reference>
<dbReference type="Gene3D" id="3.60.130.10">
    <property type="entry name" value="Clavaminate synthase-like"/>
    <property type="match status" value="1"/>
</dbReference>
<organism evidence="7 8">
    <name type="scientific">Hypericibacter terrae</name>
    <dbReference type="NCBI Taxonomy" id="2602015"/>
    <lineage>
        <taxon>Bacteria</taxon>
        <taxon>Pseudomonadati</taxon>
        <taxon>Pseudomonadota</taxon>
        <taxon>Alphaproteobacteria</taxon>
        <taxon>Rhodospirillales</taxon>
        <taxon>Dongiaceae</taxon>
        <taxon>Hypericibacter</taxon>
    </lineage>
</organism>
<keyword evidence="8" id="KW-1185">Reference proteome</keyword>
<evidence type="ECO:0000313" key="8">
    <source>
        <dbReference type="Proteomes" id="UP000326202"/>
    </source>
</evidence>
<dbReference type="SUPFAM" id="SSF51197">
    <property type="entry name" value="Clavaminate synthase-like"/>
    <property type="match status" value="1"/>
</dbReference>
<dbReference type="PANTHER" id="PTHR43779:SF3">
    <property type="entry name" value="(3R)-3-[(CARBOXYMETHYL)AMINO]FATTY ACID OXYGENASE_DECARBOXYLASE"/>
    <property type="match status" value="1"/>
</dbReference>
<protein>
    <submittedName>
        <fullName evidence="7">Alpha-ketoglutarate-dependent 2,4-dichlorophenoxyacetate dioxygenase</fullName>
    </submittedName>
</protein>